<dbReference type="PANTHER" id="PTHR11804:SF84">
    <property type="entry name" value="SACCHAROLYSIN"/>
    <property type="match status" value="1"/>
</dbReference>
<gene>
    <name evidence="10" type="primary">pepF</name>
    <name evidence="10" type="ORF">JJB07_04995</name>
</gene>
<evidence type="ECO:0000313" key="11">
    <source>
        <dbReference type="Proteomes" id="UP000602284"/>
    </source>
</evidence>
<dbReference type="EC" id="3.4.24.-" evidence="6"/>
<evidence type="ECO:0000256" key="3">
    <source>
        <dbReference type="ARBA" id="ARBA00022801"/>
    </source>
</evidence>
<evidence type="ECO:0000256" key="2">
    <source>
        <dbReference type="ARBA" id="ARBA00022723"/>
    </source>
</evidence>
<dbReference type="EMBL" id="JAEQNB010000001">
    <property type="protein sequence ID" value="MBL0386003.1"/>
    <property type="molecule type" value="Genomic_DNA"/>
</dbReference>
<feature type="chain" id="PRO_5047367599" description="Oligopeptidase F" evidence="7">
    <location>
        <begin position="28"/>
        <end position="651"/>
    </location>
</feature>
<dbReference type="NCBIfam" id="TIGR00181">
    <property type="entry name" value="pepF"/>
    <property type="match status" value="1"/>
</dbReference>
<dbReference type="RefSeq" id="WP_201631691.1">
    <property type="nucleotide sequence ID" value="NZ_JAEQNB010000001.1"/>
</dbReference>
<dbReference type="Pfam" id="PF08439">
    <property type="entry name" value="Peptidase_M3_N"/>
    <property type="match status" value="1"/>
</dbReference>
<proteinExistence type="inferred from homology"/>
<keyword evidence="4 6" id="KW-0862">Zinc</keyword>
<keyword evidence="7" id="KW-0732">Signal</keyword>
<evidence type="ECO:0000259" key="8">
    <source>
        <dbReference type="Pfam" id="PF01432"/>
    </source>
</evidence>
<dbReference type="Pfam" id="PF01432">
    <property type="entry name" value="Peptidase_M3"/>
    <property type="match status" value="1"/>
</dbReference>
<keyword evidence="11" id="KW-1185">Reference proteome</keyword>
<keyword evidence="2 6" id="KW-0479">Metal-binding</keyword>
<comment type="function">
    <text evidence="6">Has oligopeptidase activity and degrades a variety of small bioactive peptides.</text>
</comment>
<evidence type="ECO:0000256" key="4">
    <source>
        <dbReference type="ARBA" id="ARBA00022833"/>
    </source>
</evidence>
<feature type="domain" description="Oligopeptidase F N-terminal" evidence="9">
    <location>
        <begin position="164"/>
        <end position="225"/>
    </location>
</feature>
<keyword evidence="5 6" id="KW-0482">Metalloprotease</keyword>
<comment type="similarity">
    <text evidence="6">Belongs to the peptidase M3B family.</text>
</comment>
<name>A0ABS1J6U6_9BACL</name>
<comment type="caution">
    <text evidence="10">The sequence shown here is derived from an EMBL/GenBank/DDBJ whole genome shotgun (WGS) entry which is preliminary data.</text>
</comment>
<dbReference type="InterPro" id="IPR001567">
    <property type="entry name" value="Pept_M3A_M3B_dom"/>
</dbReference>
<evidence type="ECO:0000256" key="6">
    <source>
        <dbReference type="RuleBase" id="RU368091"/>
    </source>
</evidence>
<dbReference type="PANTHER" id="PTHR11804">
    <property type="entry name" value="PROTEASE M3 THIMET OLIGOPEPTIDASE-RELATED"/>
    <property type="match status" value="1"/>
</dbReference>
<feature type="signal peptide" evidence="7">
    <location>
        <begin position="1"/>
        <end position="27"/>
    </location>
</feature>
<evidence type="ECO:0000259" key="9">
    <source>
        <dbReference type="Pfam" id="PF08439"/>
    </source>
</evidence>
<dbReference type="Proteomes" id="UP000602284">
    <property type="component" value="Unassembled WGS sequence"/>
</dbReference>
<organism evidence="10 11">
    <name type="scientific">Tumebacillus amylolyticus</name>
    <dbReference type="NCBI Taxonomy" id="2801339"/>
    <lineage>
        <taxon>Bacteria</taxon>
        <taxon>Bacillati</taxon>
        <taxon>Bacillota</taxon>
        <taxon>Bacilli</taxon>
        <taxon>Bacillales</taxon>
        <taxon>Alicyclobacillaceae</taxon>
        <taxon>Tumebacillus</taxon>
    </lineage>
</organism>
<protein>
    <recommendedName>
        <fullName evidence="6">Oligopeptidase F</fullName>
        <ecNumber evidence="6">3.4.24.-</ecNumber>
    </recommendedName>
</protein>
<feature type="domain" description="Peptidase M3A/M3B catalytic" evidence="8">
    <location>
        <begin position="252"/>
        <end position="633"/>
    </location>
</feature>
<comment type="cofactor">
    <cofactor evidence="6">
        <name>Zn(2+)</name>
        <dbReference type="ChEBI" id="CHEBI:29105"/>
    </cofactor>
    <text evidence="6">Binds 1 zinc ion.</text>
</comment>
<accession>A0ABS1J6U6</accession>
<evidence type="ECO:0000313" key="10">
    <source>
        <dbReference type="EMBL" id="MBL0386003.1"/>
    </source>
</evidence>
<dbReference type="InterPro" id="IPR045090">
    <property type="entry name" value="Pept_M3A_M3B"/>
</dbReference>
<evidence type="ECO:0000256" key="5">
    <source>
        <dbReference type="ARBA" id="ARBA00023049"/>
    </source>
</evidence>
<dbReference type="Gene3D" id="1.10.287.830">
    <property type="entry name" value="putative peptidase helix hairpin domain like"/>
    <property type="match status" value="1"/>
</dbReference>
<dbReference type="Gene3D" id="1.10.1370.20">
    <property type="entry name" value="Oligoendopeptidase f, C-terminal domain"/>
    <property type="match status" value="1"/>
</dbReference>
<evidence type="ECO:0000256" key="7">
    <source>
        <dbReference type="SAM" id="SignalP"/>
    </source>
</evidence>
<dbReference type="Gene3D" id="1.20.140.70">
    <property type="entry name" value="Oligopeptidase f, N-terminal domain"/>
    <property type="match status" value="1"/>
</dbReference>
<dbReference type="InterPro" id="IPR042088">
    <property type="entry name" value="OligoPept_F_C"/>
</dbReference>
<sequence>MRRSLTTLSAMLIALTTLYVPASTTHAAVPTQQPPVEIRDFAVAEPTGGSNAPGYRKRDEVPAKYKWNLQSIYPSQSAWEQDCKKVEALLRDFGRYRGHLKNPAQVKAMLDNYAVLSRVFDKVHVYAKLSFDTNTGDSKLQALNERAEKLATLVGEKTSWVMPELCAISEGEVKTIFADPKLAAYKPFLEDALKTKPHTLSQEMESVLAQTHPLAKAPEKIYTMLQKDILFPTLRTKDGHDIHLTPGNYSAIMQQDDRELRKNAYELYNRVIEHYQDTYSSTFSAEVQANNFAARVHKYDSALEASLIPNGIPTDVYDQLLNTVHKNLPLLQRYMDLKRQLLGLDQLHVYDLYLPISSHDQRYIPFEEAKGMVLEGLKPLGDDYVDVLKKAFDSNWIDVYSTEDKRGGGYQWGCYDTHPFVLLNYQGHYDDVSTVAHELGHAMQSYYTQQKQPYLYSGYPIFTAEVASTMNETLMFKSLYKHATTRDDKLYLLHQYLETFVGTLFRQAQFAEFEKIAHEKEQKGEALTAETLKALYLDIHKKYFGNTLVADPEVGMQWSRVPHFYYGFYVYQYATSFAASTALAKQVLEEGQPAVARIRENFLAAGSSKPPLQILKDAGVDMSTPKPIEQAMKVFEEQLNEMEKLIKEKKK</sequence>
<dbReference type="CDD" id="cd09608">
    <property type="entry name" value="M3B_PepF"/>
    <property type="match status" value="1"/>
</dbReference>
<evidence type="ECO:0000256" key="1">
    <source>
        <dbReference type="ARBA" id="ARBA00022670"/>
    </source>
</evidence>
<dbReference type="InterPro" id="IPR004438">
    <property type="entry name" value="Peptidase_M3B"/>
</dbReference>
<dbReference type="SUPFAM" id="SSF55486">
    <property type="entry name" value="Metalloproteases ('zincins'), catalytic domain"/>
    <property type="match status" value="1"/>
</dbReference>
<reference evidence="10 11" key="1">
    <citation type="submission" date="2021-01" db="EMBL/GenBank/DDBJ databases">
        <title>Tumebacillus sp. strain ITR2 16S ribosomal RNA gene Genome sequencing and assembly.</title>
        <authorList>
            <person name="Kang M."/>
        </authorList>
    </citation>
    <scope>NUCLEOTIDE SEQUENCE [LARGE SCALE GENOMIC DNA]</scope>
    <source>
        <strain evidence="10 11">ITR2</strain>
    </source>
</reference>
<keyword evidence="1 6" id="KW-0645">Protease</keyword>
<dbReference type="InterPro" id="IPR013647">
    <property type="entry name" value="OligopepF_N_dom"/>
</dbReference>
<keyword evidence="3 6" id="KW-0378">Hydrolase</keyword>